<proteinExistence type="predicted"/>
<dbReference type="AlphaFoldDB" id="A0A8J3MA88"/>
<feature type="signal peptide" evidence="1">
    <location>
        <begin position="1"/>
        <end position="26"/>
    </location>
</feature>
<evidence type="ECO:0000313" key="3">
    <source>
        <dbReference type="Proteomes" id="UP000626220"/>
    </source>
</evidence>
<keyword evidence="3" id="KW-1185">Reference proteome</keyword>
<reference evidence="2" key="1">
    <citation type="journal article" date="2014" name="Int. J. Syst. Evol. Microbiol.">
        <title>Complete genome sequence of Corynebacterium casei LMG S-19264T (=DSM 44701T), isolated from a smear-ripened cheese.</title>
        <authorList>
            <consortium name="US DOE Joint Genome Institute (JGI-PGF)"/>
            <person name="Walter F."/>
            <person name="Albersmeier A."/>
            <person name="Kalinowski J."/>
            <person name="Ruckert C."/>
        </authorList>
    </citation>
    <scope>NUCLEOTIDE SEQUENCE</scope>
    <source>
        <strain evidence="2">KCTC 42650</strain>
    </source>
</reference>
<name>A0A8J3MA88_9RHOB</name>
<protein>
    <submittedName>
        <fullName evidence="2">Uncharacterized protein</fullName>
    </submittedName>
</protein>
<reference evidence="2" key="2">
    <citation type="submission" date="2020-09" db="EMBL/GenBank/DDBJ databases">
        <authorList>
            <person name="Sun Q."/>
            <person name="Kim S."/>
        </authorList>
    </citation>
    <scope>NUCLEOTIDE SEQUENCE</scope>
    <source>
        <strain evidence="2">KCTC 42650</strain>
    </source>
</reference>
<gene>
    <name evidence="2" type="ORF">GCM10017056_52120</name>
</gene>
<dbReference type="RefSeq" id="WP_189683073.1">
    <property type="nucleotide sequence ID" value="NZ_BNCJ01000044.1"/>
</dbReference>
<evidence type="ECO:0000256" key="1">
    <source>
        <dbReference type="SAM" id="SignalP"/>
    </source>
</evidence>
<evidence type="ECO:0000313" key="2">
    <source>
        <dbReference type="EMBL" id="GHF75153.1"/>
    </source>
</evidence>
<comment type="caution">
    <text evidence="2">The sequence shown here is derived from an EMBL/GenBank/DDBJ whole genome shotgun (WGS) entry which is preliminary data.</text>
</comment>
<dbReference type="Proteomes" id="UP000626220">
    <property type="component" value="Unassembled WGS sequence"/>
</dbReference>
<accession>A0A8J3MA88</accession>
<keyword evidence="1" id="KW-0732">Signal</keyword>
<feature type="chain" id="PRO_5035211734" evidence="1">
    <location>
        <begin position="27"/>
        <end position="160"/>
    </location>
</feature>
<organism evidence="2 3">
    <name type="scientific">Seohaeicola zhoushanensis</name>
    <dbReference type="NCBI Taxonomy" id="1569283"/>
    <lineage>
        <taxon>Bacteria</taxon>
        <taxon>Pseudomonadati</taxon>
        <taxon>Pseudomonadota</taxon>
        <taxon>Alphaproteobacteria</taxon>
        <taxon>Rhodobacterales</taxon>
        <taxon>Roseobacteraceae</taxon>
        <taxon>Seohaeicola</taxon>
    </lineage>
</organism>
<sequence>MFINASMRRAIGICALSCLLATAAIAEEPGGQVIGSFGEQPLELSISPDLSAATIIGSYGDAFFSGVQTEGDQETVFISLMLSGELPDPEELTLEIAFARDMGANWRGDRDGLTLELTDFSATDGLVSLSGTVTGNVSGGPDSETRPVTLSFDARLEQVN</sequence>
<dbReference type="EMBL" id="BNCJ01000044">
    <property type="protein sequence ID" value="GHF75153.1"/>
    <property type="molecule type" value="Genomic_DNA"/>
</dbReference>